<accession>A0AA39MRM9</accession>
<reference evidence="1" key="1">
    <citation type="submission" date="2023-06" db="EMBL/GenBank/DDBJ databases">
        <authorList>
            <consortium name="Lawrence Berkeley National Laboratory"/>
            <person name="Ahrendt S."/>
            <person name="Sahu N."/>
            <person name="Indic B."/>
            <person name="Wong-Bajracharya J."/>
            <person name="Merenyi Z."/>
            <person name="Ke H.-M."/>
            <person name="Monk M."/>
            <person name="Kocsube S."/>
            <person name="Drula E."/>
            <person name="Lipzen A."/>
            <person name="Balint B."/>
            <person name="Henrissat B."/>
            <person name="Andreopoulos B."/>
            <person name="Martin F.M."/>
            <person name="Harder C.B."/>
            <person name="Rigling D."/>
            <person name="Ford K.L."/>
            <person name="Foster G.D."/>
            <person name="Pangilinan J."/>
            <person name="Papanicolaou A."/>
            <person name="Barry K."/>
            <person name="LaButti K."/>
            <person name="Viragh M."/>
            <person name="Koriabine M."/>
            <person name="Yan M."/>
            <person name="Riley R."/>
            <person name="Champramary S."/>
            <person name="Plett K.L."/>
            <person name="Tsai I.J."/>
            <person name="Slot J."/>
            <person name="Sipos G."/>
            <person name="Plett J."/>
            <person name="Nagy L.G."/>
            <person name="Grigoriev I.V."/>
        </authorList>
    </citation>
    <scope>NUCLEOTIDE SEQUENCE</scope>
    <source>
        <strain evidence="1">FPL87.14</strain>
    </source>
</reference>
<keyword evidence="2" id="KW-1185">Reference proteome</keyword>
<evidence type="ECO:0000313" key="2">
    <source>
        <dbReference type="Proteomes" id="UP001175226"/>
    </source>
</evidence>
<organism evidence="1 2">
    <name type="scientific">Armillaria borealis</name>
    <dbReference type="NCBI Taxonomy" id="47425"/>
    <lineage>
        <taxon>Eukaryota</taxon>
        <taxon>Fungi</taxon>
        <taxon>Dikarya</taxon>
        <taxon>Basidiomycota</taxon>
        <taxon>Agaricomycotina</taxon>
        <taxon>Agaricomycetes</taxon>
        <taxon>Agaricomycetidae</taxon>
        <taxon>Agaricales</taxon>
        <taxon>Marasmiineae</taxon>
        <taxon>Physalacriaceae</taxon>
        <taxon>Armillaria</taxon>
    </lineage>
</organism>
<evidence type="ECO:0008006" key="3">
    <source>
        <dbReference type="Google" id="ProtNLM"/>
    </source>
</evidence>
<evidence type="ECO:0000313" key="1">
    <source>
        <dbReference type="EMBL" id="KAK0443733.1"/>
    </source>
</evidence>
<dbReference type="Gene3D" id="3.80.10.10">
    <property type="entry name" value="Ribonuclease Inhibitor"/>
    <property type="match status" value="1"/>
</dbReference>
<gene>
    <name evidence="1" type="ORF">EV421DRAFT_1802918</name>
</gene>
<dbReference type="Proteomes" id="UP001175226">
    <property type="component" value="Unassembled WGS sequence"/>
</dbReference>
<proteinExistence type="predicted"/>
<sequence>MIPAELVDVILDHLRDDSETLRACSLVSKYWLQSSRRHSFRMVVTAVNQCQFIQLCANTNTFIPHTLRNIDLVLESQPEAFSRVLESFPVLQDATSLRIKFAKWEPKLSTLSNKFPSITNLGLNKIIFDSLSHVLDFITSFPHLQSLSIRDTSWTDPREDIRPLPISLTHLTLCDCCQRDIFDWLYSLESIPLIPHIDLGYSVRPADTQSIGTYLSHLGEALQMLAFGFSSFDAGGDAEDFYLSANLGLNTALRHLRIDYFISNTEVSQVTSAGPWIVKILHQLNSAALDTVELGIAPWSVDELDAQDEPIDWVDLDRLFSGRLAGAHLSFLVYGHAHFEQVCKGLKDRLASCSQRGNLLIERSTAPLLLRSTVG</sequence>
<dbReference type="SUPFAM" id="SSF52047">
    <property type="entry name" value="RNI-like"/>
    <property type="match status" value="1"/>
</dbReference>
<dbReference type="AlphaFoldDB" id="A0AA39MRM9"/>
<protein>
    <recommendedName>
        <fullName evidence="3">F-box domain-containing protein</fullName>
    </recommendedName>
</protein>
<name>A0AA39MRM9_9AGAR</name>
<comment type="caution">
    <text evidence="1">The sequence shown here is derived from an EMBL/GenBank/DDBJ whole genome shotgun (WGS) entry which is preliminary data.</text>
</comment>
<dbReference type="InterPro" id="IPR032675">
    <property type="entry name" value="LRR_dom_sf"/>
</dbReference>
<dbReference type="EMBL" id="JAUEPT010000021">
    <property type="protein sequence ID" value="KAK0443733.1"/>
    <property type="molecule type" value="Genomic_DNA"/>
</dbReference>